<evidence type="ECO:0000313" key="1">
    <source>
        <dbReference type="EMBL" id="SVC71571.1"/>
    </source>
</evidence>
<name>A0A382PI24_9ZZZZ</name>
<dbReference type="EMBL" id="UINC01106720">
    <property type="protein sequence ID" value="SVC71571.1"/>
    <property type="molecule type" value="Genomic_DNA"/>
</dbReference>
<gene>
    <name evidence="1" type="ORF">METZ01_LOCUS324425</name>
</gene>
<reference evidence="1" key="1">
    <citation type="submission" date="2018-05" db="EMBL/GenBank/DDBJ databases">
        <authorList>
            <person name="Lanie J.A."/>
            <person name="Ng W.-L."/>
            <person name="Kazmierczak K.M."/>
            <person name="Andrzejewski T.M."/>
            <person name="Davidsen T.M."/>
            <person name="Wayne K.J."/>
            <person name="Tettelin H."/>
            <person name="Glass J.I."/>
            <person name="Rusch D."/>
            <person name="Podicherti R."/>
            <person name="Tsui H.-C.T."/>
            <person name="Winkler M.E."/>
        </authorList>
    </citation>
    <scope>NUCLEOTIDE SEQUENCE</scope>
</reference>
<proteinExistence type="predicted"/>
<organism evidence="1">
    <name type="scientific">marine metagenome</name>
    <dbReference type="NCBI Taxonomy" id="408172"/>
    <lineage>
        <taxon>unclassified sequences</taxon>
        <taxon>metagenomes</taxon>
        <taxon>ecological metagenomes</taxon>
    </lineage>
</organism>
<accession>A0A382PI24</accession>
<sequence>MKFYFSLLMFISISLFAQDQTFNLKDGTVIVGSIQEETETTFIIQTKYGSVTLNKGELVRIEYEVKLKSGETFSGIKLSETDISIKLDTKLGILDIQKLDILDMKESG</sequence>
<protein>
    <submittedName>
        <fullName evidence="1">Uncharacterized protein</fullName>
    </submittedName>
</protein>
<feature type="non-terminal residue" evidence="1">
    <location>
        <position position="108"/>
    </location>
</feature>
<dbReference type="AlphaFoldDB" id="A0A382PI24"/>